<proteinExistence type="predicted"/>
<evidence type="ECO:0000313" key="2">
    <source>
        <dbReference type="EMBL" id="KAF4666576.1"/>
    </source>
</evidence>
<evidence type="ECO:0000313" key="3">
    <source>
        <dbReference type="Proteomes" id="UP000591131"/>
    </source>
</evidence>
<organism evidence="2 3">
    <name type="scientific">Perkinsus chesapeaki</name>
    <name type="common">Clam parasite</name>
    <name type="synonym">Perkinsus andrewsi</name>
    <dbReference type="NCBI Taxonomy" id="330153"/>
    <lineage>
        <taxon>Eukaryota</taxon>
        <taxon>Sar</taxon>
        <taxon>Alveolata</taxon>
        <taxon>Perkinsozoa</taxon>
        <taxon>Perkinsea</taxon>
        <taxon>Perkinsida</taxon>
        <taxon>Perkinsidae</taxon>
        <taxon>Perkinsus</taxon>
    </lineage>
</organism>
<evidence type="ECO:0000256" key="1">
    <source>
        <dbReference type="SAM" id="MobiDB-lite"/>
    </source>
</evidence>
<feature type="compositionally biased region" description="Acidic residues" evidence="1">
    <location>
        <begin position="267"/>
        <end position="277"/>
    </location>
</feature>
<dbReference type="Proteomes" id="UP000591131">
    <property type="component" value="Unassembled WGS sequence"/>
</dbReference>
<name>A0A7J6M568_PERCH</name>
<accession>A0A7J6M568</accession>
<comment type="caution">
    <text evidence="2">The sequence shown here is derived from an EMBL/GenBank/DDBJ whole genome shotgun (WGS) entry which is preliminary data.</text>
</comment>
<reference evidence="2 3" key="1">
    <citation type="submission" date="2020-04" db="EMBL/GenBank/DDBJ databases">
        <title>Perkinsus chesapeaki whole genome sequence.</title>
        <authorList>
            <person name="Bogema D.R."/>
        </authorList>
    </citation>
    <scope>NUCLEOTIDE SEQUENCE [LARGE SCALE GENOMIC DNA]</scope>
    <source>
        <strain evidence="2">ATCC PRA-425</strain>
    </source>
</reference>
<dbReference type="EMBL" id="JAAPAO010000231">
    <property type="protein sequence ID" value="KAF4666576.1"/>
    <property type="molecule type" value="Genomic_DNA"/>
</dbReference>
<gene>
    <name evidence="2" type="ORF">FOL47_004021</name>
</gene>
<keyword evidence="3" id="KW-1185">Reference proteome</keyword>
<dbReference type="AlphaFoldDB" id="A0A7J6M568"/>
<feature type="region of interest" description="Disordered" evidence="1">
    <location>
        <begin position="255"/>
        <end position="277"/>
    </location>
</feature>
<protein>
    <submittedName>
        <fullName evidence="2">Uncharacterized protein</fullName>
    </submittedName>
</protein>
<sequence>MPPAHFIFGDDGHGRRYYVDVIPEGMELVHEGRAEYKRGPPSLHMTAIERESGSQNFQTTLERSANTLVSRIVLLRDVREMPGSQAETRDVRGEDEPILKSFNEMYRNGKLLYMQFHENDKPASNALYYGFNKDGFDIQISTDGKGMIKSVVKNDPRKADYDGLVYVMYGKAMMDVILFNNDEALYIETEQVDKAKFKGRETFAESRMPMMRGEVLDENQLSTLLNLEDTEPARSPKTSSVVNFLSSKFGFGKKRQYRRVGSHSSSEDDEQESLLGE</sequence>